<evidence type="ECO:0000313" key="2">
    <source>
        <dbReference type="Proteomes" id="UP001589647"/>
    </source>
</evidence>
<dbReference type="EMBL" id="JBHMEI010000098">
    <property type="protein sequence ID" value="MFB9209247.1"/>
    <property type="molecule type" value="Genomic_DNA"/>
</dbReference>
<reference evidence="1 2" key="1">
    <citation type="submission" date="2024-09" db="EMBL/GenBank/DDBJ databases">
        <authorList>
            <person name="Sun Q."/>
            <person name="Mori K."/>
        </authorList>
    </citation>
    <scope>NUCLEOTIDE SEQUENCE [LARGE SCALE GENOMIC DNA]</scope>
    <source>
        <strain evidence="1 2">CCM 3426</strain>
    </source>
</reference>
<dbReference type="InterPro" id="IPR027304">
    <property type="entry name" value="Trigger_fact/SurA_dom_sf"/>
</dbReference>
<accession>A0ABV5IXH3</accession>
<organism evidence="1 2">
    <name type="scientific">Nonomuraea spiralis</name>
    <dbReference type="NCBI Taxonomy" id="46182"/>
    <lineage>
        <taxon>Bacteria</taxon>
        <taxon>Bacillati</taxon>
        <taxon>Actinomycetota</taxon>
        <taxon>Actinomycetes</taxon>
        <taxon>Streptosporangiales</taxon>
        <taxon>Streptosporangiaceae</taxon>
        <taxon>Nonomuraea</taxon>
    </lineage>
</organism>
<name>A0ABV5IXH3_9ACTN</name>
<dbReference type="NCBIfam" id="TIGR04500">
    <property type="entry name" value="PpiC_rel_mature"/>
    <property type="match status" value="1"/>
</dbReference>
<gene>
    <name evidence="1" type="ORF">ACFFV7_49260</name>
</gene>
<sequence length="322" mass="35276">MTQLSLGPALESGVNLLRGLTRRRTAVEAAHRTAAAWAEAHPLLEAQLVTSPRPGSPVVDYDLLIDDPSGGTIMLGVQGDDGTSWLVDHSTHWAAGYVLTVDGTHVSVSEAMLMLRSLTRPGLSPQEELVRFCVLRNAAEREDIGLAEIQAAADGFRRRRGLTSQAAMLEWLERMGMSAEAFHDHMTLTAKDQRFRARKRAELAPAYLDGHRDRFAQVRAMWALSDEPIEAAELDGSLGDRWDLRLTRARTWAGELPVPLREVPAGGSAGPVPYEGGFLTGRVLDRQEAVTDDATIEAAGAAAFEQWLADAAREARITWHWL</sequence>
<dbReference type="InterPro" id="IPR030985">
    <property type="entry name" value="PpiC-rel_mature"/>
</dbReference>
<comment type="caution">
    <text evidence="1">The sequence shown here is derived from an EMBL/GenBank/DDBJ whole genome shotgun (WGS) entry which is preliminary data.</text>
</comment>
<protein>
    <submittedName>
        <fullName evidence="1">TIGR04500 family putative peptide maturation system protein</fullName>
    </submittedName>
</protein>
<evidence type="ECO:0000313" key="1">
    <source>
        <dbReference type="EMBL" id="MFB9209247.1"/>
    </source>
</evidence>
<dbReference type="RefSeq" id="WP_189652999.1">
    <property type="nucleotide sequence ID" value="NZ_BMRC01000034.1"/>
</dbReference>
<dbReference type="SUPFAM" id="SSF109998">
    <property type="entry name" value="Triger factor/SurA peptide-binding domain-like"/>
    <property type="match status" value="1"/>
</dbReference>
<keyword evidence="2" id="KW-1185">Reference proteome</keyword>
<proteinExistence type="predicted"/>
<dbReference type="Proteomes" id="UP001589647">
    <property type="component" value="Unassembled WGS sequence"/>
</dbReference>